<name>A8LRX5_DINSH</name>
<dbReference type="EMBL" id="CP000830">
    <property type="protein sequence ID" value="ABV92682.1"/>
    <property type="molecule type" value="Genomic_DNA"/>
</dbReference>
<protein>
    <submittedName>
        <fullName evidence="2">Uncharacterized protein</fullName>
    </submittedName>
</protein>
<dbReference type="InterPro" id="IPR011250">
    <property type="entry name" value="OMP/PagP_B-barrel"/>
</dbReference>
<reference evidence="3" key="1">
    <citation type="journal article" date="2010" name="ISME J.">
        <title>The complete genome sequence of the algal symbiont Dinoroseobacter shibae: a hitchhiker's guide to life in the sea.</title>
        <authorList>
            <person name="Wagner-Dobler I."/>
            <person name="Ballhausen B."/>
            <person name="Berger M."/>
            <person name="Brinkhoff T."/>
            <person name="Buchholz I."/>
            <person name="Bunk B."/>
            <person name="Cypionka H."/>
            <person name="Daniel R."/>
            <person name="Drepper T."/>
            <person name="Gerdts G."/>
            <person name="Hahnke S."/>
            <person name="Han C."/>
            <person name="Jahn D."/>
            <person name="Kalhoefer D."/>
            <person name="Kiss H."/>
            <person name="Klenk H.P."/>
            <person name="Kyrpides N."/>
            <person name="Liebl W."/>
            <person name="Liesegang H."/>
            <person name="Meincke L."/>
            <person name="Pati A."/>
            <person name="Petersen J."/>
            <person name="Piekarski T."/>
            <person name="Pommerenke C."/>
            <person name="Pradella S."/>
            <person name="Pukall R."/>
            <person name="Rabus R."/>
            <person name="Stackebrandt E."/>
            <person name="Thole S."/>
            <person name="Thompson L."/>
            <person name="Tielen P."/>
            <person name="Tomasch J."/>
            <person name="von Jan M."/>
            <person name="Wanphrut N."/>
            <person name="Wichels A."/>
            <person name="Zech H."/>
            <person name="Simon M."/>
        </authorList>
    </citation>
    <scope>NUCLEOTIDE SEQUENCE [LARGE SCALE GENOMIC DNA]</scope>
    <source>
        <strain evidence="3">DSM 16493 / NCIMB 14021 / DFL 12</strain>
    </source>
</reference>
<organism evidence="2 3">
    <name type="scientific">Dinoroseobacter shibae (strain DSM 16493 / NCIMB 14021 / DFL 12)</name>
    <dbReference type="NCBI Taxonomy" id="398580"/>
    <lineage>
        <taxon>Bacteria</taxon>
        <taxon>Pseudomonadati</taxon>
        <taxon>Pseudomonadota</taxon>
        <taxon>Alphaproteobacteria</taxon>
        <taxon>Rhodobacterales</taxon>
        <taxon>Roseobacteraceae</taxon>
        <taxon>Dinoroseobacter</taxon>
    </lineage>
</organism>
<dbReference type="HOGENOM" id="CLU_077404_0_0_5"/>
<evidence type="ECO:0000256" key="1">
    <source>
        <dbReference type="SAM" id="MobiDB-lite"/>
    </source>
</evidence>
<feature type="region of interest" description="Disordered" evidence="1">
    <location>
        <begin position="1"/>
        <end position="54"/>
    </location>
</feature>
<dbReference type="SUPFAM" id="SSF56925">
    <property type="entry name" value="OMPA-like"/>
    <property type="match status" value="1"/>
</dbReference>
<dbReference type="eggNOG" id="COG3637">
    <property type="taxonomic scope" value="Bacteria"/>
</dbReference>
<sequence length="303" mass="33062">MIPRLPRCPGGTRARTALPRVGTPTPPSAAPLARACRPASGRQVPCRGDGDLDQSGRTRAMKRHHHFAAIAMLAMSATAAAAQQGDWSYEATVYLFTPETKTGLSTPDGSVNGSLSFADALENLDLAFMGAFGASTGRWGAYLDYLYTSLSFRNATPNGTLDSDLTTQILSGYVTYRVHETPVVQLDMAAGVRWFSTDTELTLRRPEASDETRRLDDDWIDPVVGLRARVAMTERWSGTAFVDYGGFRSDSETWQALLTADYALTPNWVLRGGYRYISVDHDTAENGFSFSQSGVVFGAAYRF</sequence>
<evidence type="ECO:0000313" key="2">
    <source>
        <dbReference type="EMBL" id="ABV92682.1"/>
    </source>
</evidence>
<accession>A8LRX5</accession>
<evidence type="ECO:0000313" key="3">
    <source>
        <dbReference type="Proteomes" id="UP000006833"/>
    </source>
</evidence>
<proteinExistence type="predicted"/>
<dbReference type="KEGG" id="dsh:Dshi_0937"/>
<gene>
    <name evidence="2" type="ordered locus">Dshi_0937</name>
</gene>
<dbReference type="AlphaFoldDB" id="A8LRX5"/>
<keyword evidence="3" id="KW-1185">Reference proteome</keyword>
<dbReference type="Proteomes" id="UP000006833">
    <property type="component" value="Chromosome"/>
</dbReference>
<dbReference type="Gene3D" id="2.40.160.20">
    <property type="match status" value="1"/>
</dbReference>
<dbReference type="STRING" id="398580.Dshi_0937"/>